<organism evidence="2 3">
    <name type="scientific">Aromia moschata</name>
    <dbReference type="NCBI Taxonomy" id="1265417"/>
    <lineage>
        <taxon>Eukaryota</taxon>
        <taxon>Metazoa</taxon>
        <taxon>Ecdysozoa</taxon>
        <taxon>Arthropoda</taxon>
        <taxon>Hexapoda</taxon>
        <taxon>Insecta</taxon>
        <taxon>Pterygota</taxon>
        <taxon>Neoptera</taxon>
        <taxon>Endopterygota</taxon>
        <taxon>Coleoptera</taxon>
        <taxon>Polyphaga</taxon>
        <taxon>Cucujiformia</taxon>
        <taxon>Chrysomeloidea</taxon>
        <taxon>Cerambycidae</taxon>
        <taxon>Cerambycinae</taxon>
        <taxon>Callichromatini</taxon>
        <taxon>Aromia</taxon>
    </lineage>
</organism>
<dbReference type="EMBL" id="JAPWTK010000101">
    <property type="protein sequence ID" value="KAJ8950436.1"/>
    <property type="molecule type" value="Genomic_DNA"/>
</dbReference>
<sequence length="89" mass="10452">MLKYVILILFIVIISEIICDDHKKEDEDVFIPTHEWQSVKKGQKIPEGLHIRINLETGVTEAKLLDEKDKVNKDNALLEIPQKRKSRFR</sequence>
<comment type="caution">
    <text evidence="2">The sequence shown here is derived from an EMBL/GenBank/DDBJ whole genome shotgun (WGS) entry which is preliminary data.</text>
</comment>
<keyword evidence="1" id="KW-0732">Signal</keyword>
<protein>
    <submittedName>
        <fullName evidence="2">Uncharacterized protein</fullName>
    </submittedName>
</protein>
<keyword evidence="3" id="KW-1185">Reference proteome</keyword>
<proteinExistence type="predicted"/>
<dbReference type="AlphaFoldDB" id="A0AAV8YHX3"/>
<evidence type="ECO:0000313" key="2">
    <source>
        <dbReference type="EMBL" id="KAJ8950436.1"/>
    </source>
</evidence>
<reference evidence="2" key="1">
    <citation type="journal article" date="2023" name="Insect Mol. Biol.">
        <title>Genome sequencing provides insights into the evolution of gene families encoding plant cell wall-degrading enzymes in longhorned beetles.</title>
        <authorList>
            <person name="Shin N.R."/>
            <person name="Okamura Y."/>
            <person name="Kirsch R."/>
            <person name="Pauchet Y."/>
        </authorList>
    </citation>
    <scope>NUCLEOTIDE SEQUENCE</scope>
    <source>
        <strain evidence="2">AMC_N1</strain>
    </source>
</reference>
<feature type="chain" id="PRO_5043361811" evidence="1">
    <location>
        <begin position="20"/>
        <end position="89"/>
    </location>
</feature>
<gene>
    <name evidence="2" type="ORF">NQ318_003715</name>
</gene>
<name>A0AAV8YHX3_9CUCU</name>
<evidence type="ECO:0000313" key="3">
    <source>
        <dbReference type="Proteomes" id="UP001162162"/>
    </source>
</evidence>
<feature type="signal peptide" evidence="1">
    <location>
        <begin position="1"/>
        <end position="19"/>
    </location>
</feature>
<dbReference type="Proteomes" id="UP001162162">
    <property type="component" value="Unassembled WGS sequence"/>
</dbReference>
<accession>A0AAV8YHX3</accession>
<evidence type="ECO:0000256" key="1">
    <source>
        <dbReference type="SAM" id="SignalP"/>
    </source>
</evidence>